<dbReference type="CDD" id="cd03444">
    <property type="entry name" value="Thioesterase_II_repeat1"/>
    <property type="match status" value="1"/>
</dbReference>
<organism evidence="5 6">
    <name type="scientific">Huiozyma naganishii (strain ATCC MYA-139 / BCRC 22969 / CBS 8797 / KCTC 17520 / NBRC 10181 / NCYC 3082 / Yp74L-3)</name>
    <name type="common">Yeast</name>
    <name type="synonym">Kazachstania naganishii</name>
    <dbReference type="NCBI Taxonomy" id="1071383"/>
    <lineage>
        <taxon>Eukaryota</taxon>
        <taxon>Fungi</taxon>
        <taxon>Dikarya</taxon>
        <taxon>Ascomycota</taxon>
        <taxon>Saccharomycotina</taxon>
        <taxon>Saccharomycetes</taxon>
        <taxon>Saccharomycetales</taxon>
        <taxon>Saccharomycetaceae</taxon>
        <taxon>Huiozyma</taxon>
    </lineage>
</organism>
<dbReference type="InterPro" id="IPR025652">
    <property type="entry name" value="TesB_C"/>
</dbReference>
<keyword evidence="2" id="KW-0378">Hydrolase</keyword>
<dbReference type="GeneID" id="34528763"/>
<dbReference type="CDD" id="cd03445">
    <property type="entry name" value="Thioesterase_II_repeat2"/>
    <property type="match status" value="1"/>
</dbReference>
<dbReference type="GO" id="GO:0052816">
    <property type="term" value="F:long-chain fatty acyl-CoA hydrolase activity"/>
    <property type="evidence" value="ECO:0007669"/>
    <property type="project" value="EnsemblFungi"/>
</dbReference>
<dbReference type="RefSeq" id="XP_022467227.1">
    <property type="nucleotide sequence ID" value="XM_022610986.1"/>
</dbReference>
<dbReference type="OMA" id="QVWFRTN"/>
<dbReference type="GO" id="GO:0005782">
    <property type="term" value="C:peroxisomal matrix"/>
    <property type="evidence" value="ECO:0007669"/>
    <property type="project" value="TreeGrafter"/>
</dbReference>
<evidence type="ECO:0000313" key="5">
    <source>
        <dbReference type="EMBL" id="CCK72983.1"/>
    </source>
</evidence>
<protein>
    <recommendedName>
        <fullName evidence="7">Acyl-CoA thioesterase II</fullName>
    </recommendedName>
</protein>
<dbReference type="OrthoDB" id="68328at2759"/>
<dbReference type="AlphaFoldDB" id="J7RSV2"/>
<dbReference type="InterPro" id="IPR049449">
    <property type="entry name" value="TesB_ACOT8-like_N"/>
</dbReference>
<dbReference type="Gene3D" id="2.40.160.210">
    <property type="entry name" value="Acyl-CoA thioesterase, double hotdog domain"/>
    <property type="match status" value="1"/>
</dbReference>
<dbReference type="STRING" id="1071383.J7RSV2"/>
<dbReference type="PANTHER" id="PTHR11066">
    <property type="entry name" value="ACYL-COA THIOESTERASE"/>
    <property type="match status" value="1"/>
</dbReference>
<evidence type="ECO:0000256" key="2">
    <source>
        <dbReference type="ARBA" id="ARBA00022801"/>
    </source>
</evidence>
<name>J7RSV2_HUIN7</name>
<evidence type="ECO:0000313" key="6">
    <source>
        <dbReference type="Proteomes" id="UP000006310"/>
    </source>
</evidence>
<dbReference type="KEGG" id="kng:KNAG_0M01300"/>
<evidence type="ECO:0000256" key="1">
    <source>
        <dbReference type="ARBA" id="ARBA00006538"/>
    </source>
</evidence>
<evidence type="ECO:0000259" key="4">
    <source>
        <dbReference type="Pfam" id="PF13622"/>
    </source>
</evidence>
<dbReference type="InterPro" id="IPR029069">
    <property type="entry name" value="HotDog_dom_sf"/>
</dbReference>
<reference evidence="6" key="2">
    <citation type="submission" date="2012-08" db="EMBL/GenBank/DDBJ databases">
        <title>Genome sequence of Kazachstania naganishii.</title>
        <authorList>
            <person name="Gordon J.L."/>
            <person name="Armisen D."/>
            <person name="Proux-Wera E."/>
            <person name="OhEigeartaigh S.S."/>
            <person name="Byrne K.P."/>
            <person name="Wolfe K.H."/>
        </authorList>
    </citation>
    <scope>NUCLEOTIDE SEQUENCE [LARGE SCALE GENOMIC DNA]</scope>
    <source>
        <strain evidence="6">ATCC MYA-139 / BCRC 22969 / CBS 8797 / CCRC 22969 / KCTC 17520 / NBRC 10181 / NCYC 3082</strain>
    </source>
</reference>
<comment type="similarity">
    <text evidence="1">Belongs to the C/M/P thioester hydrolase family.</text>
</comment>
<reference evidence="5 6" key="1">
    <citation type="journal article" date="2011" name="Proc. Natl. Acad. Sci. U.S.A.">
        <title>Evolutionary erosion of yeast sex chromosomes by mating-type switching accidents.</title>
        <authorList>
            <person name="Gordon J.L."/>
            <person name="Armisen D."/>
            <person name="Proux-Wera E."/>
            <person name="Oheigeartaigh S.S."/>
            <person name="Byrne K.P."/>
            <person name="Wolfe K.H."/>
        </authorList>
    </citation>
    <scope>NUCLEOTIDE SEQUENCE [LARGE SCALE GENOMIC DNA]</scope>
    <source>
        <strain evidence="6">ATCC MYA-139 / BCRC 22969 / CBS 8797 / CCRC 22969 / KCTC 17520 / NBRC 10181 / NCYC 3082</strain>
    </source>
</reference>
<dbReference type="SUPFAM" id="SSF54637">
    <property type="entry name" value="Thioesterase/thiol ester dehydrase-isomerase"/>
    <property type="match status" value="2"/>
</dbReference>
<dbReference type="GO" id="GO:0006635">
    <property type="term" value="P:fatty acid beta-oxidation"/>
    <property type="evidence" value="ECO:0007669"/>
    <property type="project" value="EnsemblFungi"/>
</dbReference>
<feature type="domain" description="Acyl-CoA thioesterase-like N-terminal HotDog" evidence="4">
    <location>
        <begin position="31"/>
        <end position="122"/>
    </location>
</feature>
<dbReference type="GO" id="GO:0008474">
    <property type="term" value="F:palmitoyl-(protein) hydrolase activity"/>
    <property type="evidence" value="ECO:0007669"/>
    <property type="project" value="EnsemblFungi"/>
</dbReference>
<accession>J7RSV2</accession>
<keyword evidence="6" id="KW-1185">Reference proteome</keyword>
<dbReference type="eggNOG" id="KOG3016">
    <property type="taxonomic scope" value="Eukaryota"/>
</dbReference>
<evidence type="ECO:0008006" key="7">
    <source>
        <dbReference type="Google" id="ProtNLM"/>
    </source>
</evidence>
<proteinExistence type="inferred from homology"/>
<dbReference type="InterPro" id="IPR042171">
    <property type="entry name" value="Acyl-CoA_hotdog"/>
</dbReference>
<evidence type="ECO:0000259" key="3">
    <source>
        <dbReference type="Pfam" id="PF02551"/>
    </source>
</evidence>
<dbReference type="Pfam" id="PF13622">
    <property type="entry name" value="4HBT_3"/>
    <property type="match status" value="1"/>
</dbReference>
<dbReference type="Proteomes" id="UP000006310">
    <property type="component" value="Chromosome 13"/>
</dbReference>
<feature type="domain" description="Acyl-CoA thioesterase 2 C-terminal" evidence="3">
    <location>
        <begin position="232"/>
        <end position="327"/>
    </location>
</feature>
<dbReference type="EMBL" id="HE978326">
    <property type="protein sequence ID" value="CCK72983.1"/>
    <property type="molecule type" value="Genomic_DNA"/>
</dbReference>
<gene>
    <name evidence="5" type="primary">KNAG0M01300</name>
    <name evidence="5" type="ordered locus">KNAG_0M01300</name>
</gene>
<dbReference type="GO" id="GO:0006637">
    <property type="term" value="P:acyl-CoA metabolic process"/>
    <property type="evidence" value="ECO:0007669"/>
    <property type="project" value="InterPro"/>
</dbReference>
<sequence>MATVANLEKLLELVRVAPQRFVSRAPAVAPIGSRATFGGTLVAQSLLAALNTVPQRFVPTSLHCYFIEGGDPAQQVQYAVETLRRGGQFIHAQVRAYQESVKQQQQQQQKRQRLIFTSTVLFSSKMEHPHARVEAARLDERGTRGVPQEPVVDAAVLYDEEVVAHGEDFPALRGRFPHQRTYFTSQPMEYRFPRGFFRSQSPHESLEYEVRLRRESLHITARETENPNDELITPRNDPRYHYAAFAYLSDAYLLLTVPYFHGGPLYSHTFSVSLDHSIYFHQQPRVDRWLLLQMRNPRSHSDRHLLQCDHFEAESGTIVASVSQEGLVVYPQQQQPKPRPRL</sequence>
<dbReference type="PANTHER" id="PTHR11066:SF34">
    <property type="entry name" value="ACYL-COENZYME A THIOESTERASE 8"/>
    <property type="match status" value="1"/>
</dbReference>
<dbReference type="InterPro" id="IPR003703">
    <property type="entry name" value="Acyl_CoA_thio"/>
</dbReference>
<dbReference type="Pfam" id="PF02551">
    <property type="entry name" value="Acyl_CoA_thio"/>
    <property type="match status" value="1"/>
</dbReference>
<dbReference type="HOGENOM" id="CLU_032690_2_0_1"/>